<dbReference type="AlphaFoldDB" id="M0BLH2"/>
<dbReference type="Proteomes" id="UP000011560">
    <property type="component" value="Unassembled WGS sequence"/>
</dbReference>
<keyword evidence="4" id="KW-1185">Reference proteome</keyword>
<evidence type="ECO:0000313" key="3">
    <source>
        <dbReference type="EMBL" id="ELZ11148.1"/>
    </source>
</evidence>
<gene>
    <name evidence="3" type="ORF">C479_07563</name>
</gene>
<dbReference type="PANTHER" id="PTHR43689">
    <property type="entry name" value="HYDROLASE"/>
    <property type="match status" value="1"/>
</dbReference>
<dbReference type="PRINTS" id="PR00111">
    <property type="entry name" value="ABHYDROLASE"/>
</dbReference>
<feature type="region of interest" description="Disordered" evidence="1">
    <location>
        <begin position="1"/>
        <end position="30"/>
    </location>
</feature>
<dbReference type="OrthoDB" id="111592at2157"/>
<dbReference type="InterPro" id="IPR000073">
    <property type="entry name" value="AB_hydrolase_1"/>
</dbReference>
<proteinExistence type="predicted"/>
<dbReference type="SUPFAM" id="SSF53474">
    <property type="entry name" value="alpha/beta-Hydrolases"/>
    <property type="match status" value="1"/>
</dbReference>
<comment type="caution">
    <text evidence="3">The sequence shown here is derived from an EMBL/GenBank/DDBJ whole genome shotgun (WGS) entry which is preliminary data.</text>
</comment>
<sequence>MPRTCRDGVGLAYEVDPATPGDGARDDDTDRAPVVFVPDVELGRWAWRWQRDAVRGQRRLLAPALRGTGPRLRTDGGVAIDDGARRSDAGFPPLVPSLPGPLRRRIVSREDSATVASLADDLAAVIADDSAFGRGRSQDVHLVGQGLGGAIAIEYAIERGGVRSLTLVGTRHGGPGTPETPDAVRSQALDPDGSGRTRRRNRLRPFFAADFLARNPHLFARIVDWQADQGPDAATREAQWAAWDRYDPTDRLDDISVPALVIHGTADRLVPVEHGHALAEAIPESTIELMDGSGHAVAVEAADRVAARLATFVDSVE</sequence>
<dbReference type="STRING" id="1227490.C479_07563"/>
<dbReference type="GO" id="GO:0016787">
    <property type="term" value="F:hydrolase activity"/>
    <property type="evidence" value="ECO:0007669"/>
    <property type="project" value="UniProtKB-KW"/>
</dbReference>
<accession>M0BLH2</accession>
<evidence type="ECO:0000259" key="2">
    <source>
        <dbReference type="Pfam" id="PF12697"/>
    </source>
</evidence>
<organism evidence="3 4">
    <name type="scientific">Halovivax asiaticus JCM 14624</name>
    <dbReference type="NCBI Taxonomy" id="1227490"/>
    <lineage>
        <taxon>Archaea</taxon>
        <taxon>Methanobacteriati</taxon>
        <taxon>Methanobacteriota</taxon>
        <taxon>Stenosarchaea group</taxon>
        <taxon>Halobacteria</taxon>
        <taxon>Halobacteriales</taxon>
        <taxon>Natrialbaceae</taxon>
        <taxon>Halovivax</taxon>
    </lineage>
</organism>
<dbReference type="Gene3D" id="3.40.50.1820">
    <property type="entry name" value="alpha/beta hydrolase"/>
    <property type="match status" value="1"/>
</dbReference>
<protein>
    <submittedName>
        <fullName evidence="3">Alpha/beta hydrolase fold protein</fullName>
    </submittedName>
</protein>
<dbReference type="RefSeq" id="WP_007700271.1">
    <property type="nucleotide sequence ID" value="NZ_AOIQ01000013.1"/>
</dbReference>
<name>M0BLH2_9EURY</name>
<evidence type="ECO:0000256" key="1">
    <source>
        <dbReference type="SAM" id="MobiDB-lite"/>
    </source>
</evidence>
<keyword evidence="3" id="KW-0378">Hydrolase</keyword>
<evidence type="ECO:0000313" key="4">
    <source>
        <dbReference type="Proteomes" id="UP000011560"/>
    </source>
</evidence>
<dbReference type="Pfam" id="PF12697">
    <property type="entry name" value="Abhydrolase_6"/>
    <property type="match status" value="1"/>
</dbReference>
<dbReference type="PANTHER" id="PTHR43689:SF8">
    <property type="entry name" value="ALPHA_BETA-HYDROLASES SUPERFAMILY PROTEIN"/>
    <property type="match status" value="1"/>
</dbReference>
<feature type="domain" description="AB hydrolase-1" evidence="2">
    <location>
        <begin position="34"/>
        <end position="307"/>
    </location>
</feature>
<reference evidence="3 4" key="1">
    <citation type="journal article" date="2014" name="PLoS Genet.">
        <title>Phylogenetically driven sequencing of extremely halophilic archaea reveals strategies for static and dynamic osmo-response.</title>
        <authorList>
            <person name="Becker E.A."/>
            <person name="Seitzer P.M."/>
            <person name="Tritt A."/>
            <person name="Larsen D."/>
            <person name="Krusor M."/>
            <person name="Yao A.I."/>
            <person name="Wu D."/>
            <person name="Madern D."/>
            <person name="Eisen J.A."/>
            <person name="Darling A.E."/>
            <person name="Facciotti M.T."/>
        </authorList>
    </citation>
    <scope>NUCLEOTIDE SEQUENCE [LARGE SCALE GENOMIC DNA]</scope>
    <source>
        <strain evidence="3 4">JCM 14624</strain>
    </source>
</reference>
<dbReference type="EMBL" id="AOIQ01000013">
    <property type="protein sequence ID" value="ELZ11148.1"/>
    <property type="molecule type" value="Genomic_DNA"/>
</dbReference>
<dbReference type="InterPro" id="IPR029058">
    <property type="entry name" value="AB_hydrolase_fold"/>
</dbReference>
<feature type="region of interest" description="Disordered" evidence="1">
    <location>
        <begin position="168"/>
        <end position="199"/>
    </location>
</feature>